<gene>
    <name evidence="2" type="ORF">NCTC11401_01554</name>
    <name evidence="1" type="ORF">SAMN05421777_104134</name>
</gene>
<proteinExistence type="predicted"/>
<reference evidence="1 3" key="1">
    <citation type="submission" date="2017-01" db="EMBL/GenBank/DDBJ databases">
        <authorList>
            <person name="Varghese N."/>
            <person name="Submissions S."/>
        </authorList>
    </citation>
    <scope>NUCLEOTIDE SEQUENCE [LARGE SCALE GENOMIC DNA]</scope>
    <source>
        <strain evidence="1 3">ATCC 33342</strain>
    </source>
</reference>
<dbReference type="Proteomes" id="UP000254374">
    <property type="component" value="Unassembled WGS sequence"/>
</dbReference>
<dbReference type="EMBL" id="UGGV01000001">
    <property type="protein sequence ID" value="STO24737.1"/>
    <property type="molecule type" value="Genomic_DNA"/>
</dbReference>
<dbReference type="RefSeq" id="WP_058469559.1">
    <property type="nucleotide sequence ID" value="NZ_CAAAIX010000003.1"/>
</dbReference>
<evidence type="ECO:0000313" key="4">
    <source>
        <dbReference type="Proteomes" id="UP000254374"/>
    </source>
</evidence>
<evidence type="ECO:0000313" key="3">
    <source>
        <dbReference type="Proteomes" id="UP000186808"/>
    </source>
</evidence>
<keyword evidence="3" id="KW-1185">Reference proteome</keyword>
<name>A0A377GIU2_9GAMM</name>
<sequence length="234" mass="25411">MHSNKEKTEKKEKANAEYHLASLVKETNQQNGPGHVSISAVKQREGQTKIMHTSFFPGAVGSLVNAVTLGSVPVGGQIAEDPKQDIDEADAVLVKKCSKEEYKNAVKTQKKFHGEVKEGTRAYSVFGPINPISYPIASAYGAFYSSQLSAKKFKSNQGGAPEDMCGIEVYDDSSHVKKDIGVDNCCSSATNICNGAGIPVANPLVPSFFTKELQKHGFQTIDKKEFKSKFGFRD</sequence>
<reference evidence="2 4" key="2">
    <citation type="submission" date="2018-06" db="EMBL/GenBank/DDBJ databases">
        <authorList>
            <consortium name="Pathogen Informatics"/>
            <person name="Doyle S."/>
        </authorList>
    </citation>
    <scope>NUCLEOTIDE SEQUENCE [LARGE SCALE GENOMIC DNA]</scope>
    <source>
        <strain evidence="2 4">NCTC11401</strain>
    </source>
</reference>
<dbReference type="EMBL" id="FTNL01000004">
    <property type="protein sequence ID" value="SIQ92529.1"/>
    <property type="molecule type" value="Genomic_DNA"/>
</dbReference>
<dbReference type="AlphaFoldDB" id="A0A377GIU2"/>
<dbReference type="Proteomes" id="UP000186808">
    <property type="component" value="Unassembled WGS sequence"/>
</dbReference>
<protein>
    <submittedName>
        <fullName evidence="2">Uncharacterized protein</fullName>
    </submittedName>
</protein>
<organism evidence="2 4">
    <name type="scientific">Fluoribacter gormanii</name>
    <dbReference type="NCBI Taxonomy" id="464"/>
    <lineage>
        <taxon>Bacteria</taxon>
        <taxon>Pseudomonadati</taxon>
        <taxon>Pseudomonadota</taxon>
        <taxon>Gammaproteobacteria</taxon>
        <taxon>Legionellales</taxon>
        <taxon>Legionellaceae</taxon>
        <taxon>Fluoribacter</taxon>
    </lineage>
</organism>
<dbReference type="OrthoDB" id="5647926at2"/>
<evidence type="ECO:0000313" key="2">
    <source>
        <dbReference type="EMBL" id="STO24737.1"/>
    </source>
</evidence>
<accession>A0A377GIU2</accession>
<evidence type="ECO:0000313" key="1">
    <source>
        <dbReference type="EMBL" id="SIQ92529.1"/>
    </source>
</evidence>